<feature type="transmembrane region" description="Helical" evidence="10">
    <location>
        <begin position="105"/>
        <end position="123"/>
    </location>
</feature>
<evidence type="ECO:0000256" key="9">
    <source>
        <dbReference type="ARBA" id="ARBA00023160"/>
    </source>
</evidence>
<dbReference type="GO" id="GO:0030148">
    <property type="term" value="P:sphingolipid biosynthetic process"/>
    <property type="evidence" value="ECO:0007669"/>
    <property type="project" value="TreeGrafter"/>
</dbReference>
<comment type="catalytic activity">
    <reaction evidence="10">
        <text>a very-long-chain acyl-CoA + malonyl-CoA + H(+) = a very-long-chain 3-oxoacyl-CoA + CO2 + CoA</text>
        <dbReference type="Rhea" id="RHEA:32727"/>
        <dbReference type="ChEBI" id="CHEBI:15378"/>
        <dbReference type="ChEBI" id="CHEBI:16526"/>
        <dbReference type="ChEBI" id="CHEBI:57287"/>
        <dbReference type="ChEBI" id="CHEBI:57384"/>
        <dbReference type="ChEBI" id="CHEBI:90725"/>
        <dbReference type="ChEBI" id="CHEBI:90736"/>
        <dbReference type="EC" id="2.3.1.199"/>
    </reaction>
</comment>
<name>A0A815IYG8_9BILA</name>
<dbReference type="EC" id="2.3.1.199" evidence="10"/>
<keyword evidence="9 10" id="KW-0275">Fatty acid biosynthesis</keyword>
<dbReference type="PANTHER" id="PTHR11157">
    <property type="entry name" value="FATTY ACID ACYL TRANSFERASE-RELATED"/>
    <property type="match status" value="1"/>
</dbReference>
<evidence type="ECO:0000256" key="5">
    <source>
        <dbReference type="ARBA" id="ARBA00022832"/>
    </source>
</evidence>
<evidence type="ECO:0000256" key="10">
    <source>
        <dbReference type="RuleBase" id="RU361115"/>
    </source>
</evidence>
<comment type="similarity">
    <text evidence="10">Belongs to the ELO family.</text>
</comment>
<evidence type="ECO:0000256" key="8">
    <source>
        <dbReference type="ARBA" id="ARBA00023136"/>
    </source>
</evidence>
<accession>A0A815IYG8</accession>
<dbReference type="GO" id="GO:0042761">
    <property type="term" value="P:very long-chain fatty acid biosynthetic process"/>
    <property type="evidence" value="ECO:0007669"/>
    <property type="project" value="TreeGrafter"/>
</dbReference>
<dbReference type="GO" id="GO:0009922">
    <property type="term" value="F:fatty acid elongase activity"/>
    <property type="evidence" value="ECO:0007669"/>
    <property type="project" value="UniProtKB-EC"/>
</dbReference>
<comment type="caution">
    <text evidence="11">The sequence shown here is derived from an EMBL/GenBank/DDBJ whole genome shotgun (WGS) entry which is preliminary data.</text>
</comment>
<dbReference type="GO" id="GO:0005789">
    <property type="term" value="C:endoplasmic reticulum membrane"/>
    <property type="evidence" value="ECO:0007669"/>
    <property type="project" value="TreeGrafter"/>
</dbReference>
<keyword evidence="3 10" id="KW-0808">Transferase</keyword>
<evidence type="ECO:0000256" key="4">
    <source>
        <dbReference type="ARBA" id="ARBA00022692"/>
    </source>
</evidence>
<dbReference type="OrthoDB" id="434092at2759"/>
<keyword evidence="6 10" id="KW-1133">Transmembrane helix</keyword>
<dbReference type="EMBL" id="CAJNOO010004179">
    <property type="protein sequence ID" value="CAF1371824.1"/>
    <property type="molecule type" value="Genomic_DNA"/>
</dbReference>
<evidence type="ECO:0000256" key="3">
    <source>
        <dbReference type="ARBA" id="ARBA00022679"/>
    </source>
</evidence>
<evidence type="ECO:0000313" key="12">
    <source>
        <dbReference type="EMBL" id="CAF4063191.1"/>
    </source>
</evidence>
<feature type="transmembrane region" description="Helical" evidence="10">
    <location>
        <begin position="135"/>
        <end position="152"/>
    </location>
</feature>
<keyword evidence="8 10" id="KW-0472">Membrane</keyword>
<dbReference type="Proteomes" id="UP000663823">
    <property type="component" value="Unassembled WGS sequence"/>
</dbReference>
<keyword evidence="7 10" id="KW-0443">Lipid metabolism</keyword>
<evidence type="ECO:0000256" key="6">
    <source>
        <dbReference type="ARBA" id="ARBA00022989"/>
    </source>
</evidence>
<protein>
    <recommendedName>
        <fullName evidence="10">Elongation of very long chain fatty acids protein</fullName>
        <ecNumber evidence="10">2.3.1.199</ecNumber>
    </recommendedName>
    <alternativeName>
        <fullName evidence="10">Very-long-chain 3-oxoacyl-CoA synthase</fullName>
    </alternativeName>
</protein>
<sequence length="282" mass="33323">MLKHLLPQGSDPITHSWFLCSSPWPMIIITIGYLLSIPYGKQWMSIHSKAYNLRLAIVIYNFLAVLINAYVVILSVRTITLKSYRIYCQGVMHDKEDIYLAKAVWWYYISKAFEFWDTWFFILTKKFSHISILHVYHHSTMFPLWYLAAHYAPGGEVVIPVIVNACVHVIMYLYYALTIMHIQRKRLAQIKLFVTAIQISQFIAAAIGCIFRFHAMLFKGDQSCYDYPVIFVLIFLIHSISLLFLFVNYFLQEYIWKKNSKYYEQKTNPTKKNGYITHDKHQ</sequence>
<keyword evidence="4 10" id="KW-0812">Transmembrane</keyword>
<dbReference type="InterPro" id="IPR002076">
    <property type="entry name" value="ELO_fam"/>
</dbReference>
<dbReference type="GO" id="GO:0019367">
    <property type="term" value="P:fatty acid elongation, saturated fatty acid"/>
    <property type="evidence" value="ECO:0007669"/>
    <property type="project" value="TreeGrafter"/>
</dbReference>
<evidence type="ECO:0000313" key="13">
    <source>
        <dbReference type="Proteomes" id="UP000663882"/>
    </source>
</evidence>
<keyword evidence="5 10" id="KW-0276">Fatty acid metabolism</keyword>
<feature type="transmembrane region" description="Helical" evidence="10">
    <location>
        <begin position="15"/>
        <end position="35"/>
    </location>
</feature>
<feature type="transmembrane region" description="Helical" evidence="10">
    <location>
        <begin position="55"/>
        <end position="76"/>
    </location>
</feature>
<dbReference type="GO" id="GO:0034625">
    <property type="term" value="P:fatty acid elongation, monounsaturated fatty acid"/>
    <property type="evidence" value="ECO:0007669"/>
    <property type="project" value="TreeGrafter"/>
</dbReference>
<feature type="transmembrane region" description="Helical" evidence="10">
    <location>
        <begin position="158"/>
        <end position="180"/>
    </location>
</feature>
<feature type="transmembrane region" description="Helical" evidence="10">
    <location>
        <begin position="227"/>
        <end position="251"/>
    </location>
</feature>
<keyword evidence="2 10" id="KW-0444">Lipid biosynthesis</keyword>
<organism evidence="11 13">
    <name type="scientific">Rotaria sordida</name>
    <dbReference type="NCBI Taxonomy" id="392033"/>
    <lineage>
        <taxon>Eukaryota</taxon>
        <taxon>Metazoa</taxon>
        <taxon>Spiralia</taxon>
        <taxon>Gnathifera</taxon>
        <taxon>Rotifera</taxon>
        <taxon>Eurotatoria</taxon>
        <taxon>Bdelloidea</taxon>
        <taxon>Philodinida</taxon>
        <taxon>Philodinidae</taxon>
        <taxon>Rotaria</taxon>
    </lineage>
</organism>
<evidence type="ECO:0000256" key="2">
    <source>
        <dbReference type="ARBA" id="ARBA00022516"/>
    </source>
</evidence>
<evidence type="ECO:0000256" key="1">
    <source>
        <dbReference type="ARBA" id="ARBA00004141"/>
    </source>
</evidence>
<evidence type="ECO:0000256" key="7">
    <source>
        <dbReference type="ARBA" id="ARBA00023098"/>
    </source>
</evidence>
<comment type="subcellular location">
    <subcellularLocation>
        <location evidence="1">Membrane</location>
        <topology evidence="1">Multi-pass membrane protein</topology>
    </subcellularLocation>
</comment>
<dbReference type="PANTHER" id="PTHR11157:SF12">
    <property type="entry name" value="ELONGATION OF VERY LONG CHAIN FATTY ACIDS PROTEIN 4"/>
    <property type="match status" value="1"/>
</dbReference>
<dbReference type="GO" id="GO:0034626">
    <property type="term" value="P:fatty acid elongation, polyunsaturated fatty acid"/>
    <property type="evidence" value="ECO:0007669"/>
    <property type="project" value="TreeGrafter"/>
</dbReference>
<dbReference type="Pfam" id="PF01151">
    <property type="entry name" value="ELO"/>
    <property type="match status" value="1"/>
</dbReference>
<proteinExistence type="inferred from homology"/>
<dbReference type="AlphaFoldDB" id="A0A815IYG8"/>
<evidence type="ECO:0000313" key="11">
    <source>
        <dbReference type="EMBL" id="CAF1371824.1"/>
    </source>
</evidence>
<feature type="transmembrane region" description="Helical" evidence="10">
    <location>
        <begin position="192"/>
        <end position="215"/>
    </location>
</feature>
<gene>
    <name evidence="12" type="ORF">OTI717_LOCUS32246</name>
    <name evidence="11" type="ORF">RFH988_LOCUS33380</name>
</gene>
<dbReference type="EMBL" id="CAJOAX010009788">
    <property type="protein sequence ID" value="CAF4063191.1"/>
    <property type="molecule type" value="Genomic_DNA"/>
</dbReference>
<dbReference type="Proteomes" id="UP000663882">
    <property type="component" value="Unassembled WGS sequence"/>
</dbReference>
<reference evidence="11" key="1">
    <citation type="submission" date="2021-02" db="EMBL/GenBank/DDBJ databases">
        <authorList>
            <person name="Nowell W R."/>
        </authorList>
    </citation>
    <scope>NUCLEOTIDE SEQUENCE</scope>
</reference>